<gene>
    <name evidence="1" type="ORF">GCM10022263_05430</name>
</gene>
<reference evidence="2" key="1">
    <citation type="journal article" date="2019" name="Int. J. Syst. Evol. Microbiol.">
        <title>The Global Catalogue of Microorganisms (GCM) 10K type strain sequencing project: providing services to taxonomists for standard genome sequencing and annotation.</title>
        <authorList>
            <consortium name="The Broad Institute Genomics Platform"/>
            <consortium name="The Broad Institute Genome Sequencing Center for Infectious Disease"/>
            <person name="Wu L."/>
            <person name="Ma J."/>
        </authorList>
    </citation>
    <scope>NUCLEOTIDE SEQUENCE [LARGE SCALE GENOMIC DNA]</scope>
    <source>
        <strain evidence="2">JCM 17460</strain>
    </source>
</reference>
<sequence length="49" mass="5359">MIVLPSMPPEQTSSWLGLLDLHERLADALLLEIPDAEDSLARLTMAGDL</sequence>
<evidence type="ECO:0000313" key="2">
    <source>
        <dbReference type="Proteomes" id="UP001500301"/>
    </source>
</evidence>
<evidence type="ECO:0000313" key="1">
    <source>
        <dbReference type="EMBL" id="GAA3520455.1"/>
    </source>
</evidence>
<name>A0ABP6UW92_9ACTN</name>
<keyword evidence="2" id="KW-1185">Reference proteome</keyword>
<organism evidence="1 2">
    <name type="scientific">Nocardioides daeguensis</name>
    <dbReference type="NCBI Taxonomy" id="908359"/>
    <lineage>
        <taxon>Bacteria</taxon>
        <taxon>Bacillati</taxon>
        <taxon>Actinomycetota</taxon>
        <taxon>Actinomycetes</taxon>
        <taxon>Propionibacteriales</taxon>
        <taxon>Nocardioidaceae</taxon>
        <taxon>Nocardioides</taxon>
    </lineage>
</organism>
<dbReference type="RefSeq" id="WP_218232367.1">
    <property type="nucleotide sequence ID" value="NZ_BAABBB010000004.1"/>
</dbReference>
<dbReference type="EMBL" id="BAABBB010000004">
    <property type="protein sequence ID" value="GAA3520455.1"/>
    <property type="molecule type" value="Genomic_DNA"/>
</dbReference>
<accession>A0ABP6UW92</accession>
<protein>
    <submittedName>
        <fullName evidence="1">Uncharacterized protein</fullName>
    </submittedName>
</protein>
<proteinExistence type="predicted"/>
<dbReference type="Proteomes" id="UP001500301">
    <property type="component" value="Unassembled WGS sequence"/>
</dbReference>
<comment type="caution">
    <text evidence="1">The sequence shown here is derived from an EMBL/GenBank/DDBJ whole genome shotgun (WGS) entry which is preliminary data.</text>
</comment>